<feature type="domain" description="DUF4830" evidence="3">
    <location>
        <begin position="83"/>
        <end position="151"/>
    </location>
</feature>
<evidence type="ECO:0000259" key="3">
    <source>
        <dbReference type="Pfam" id="PF16112"/>
    </source>
</evidence>
<sequence length="242" mass="24949">MFVFTMNKNGLKKAAVVVGCAALLVLSAVVVSGAVKNGDTKATALTGTSEAAKPGKIKVKSTDDMVTYLVSMGVEADISTAKVDKVKVPKKWDDSFVAFNEVIKQSGLDLSKYKGKTVEKWDFVAPNRSTESDTVSAILLVYKKQVIGAYLIGRPSGEVSALAAPEASPAPSAAPTEGQPEGTVPTMTDAEQAQQQGAELTPEQLAQVSAAAQAAGLIDEQIAAAAAAIEAAAQNPDALPSE</sequence>
<organism evidence="4 5">
    <name type="scientific">Anaerofilum hominis</name>
    <dbReference type="NCBI Taxonomy" id="2763016"/>
    <lineage>
        <taxon>Bacteria</taxon>
        <taxon>Bacillati</taxon>
        <taxon>Bacillota</taxon>
        <taxon>Clostridia</taxon>
        <taxon>Eubacteriales</taxon>
        <taxon>Oscillospiraceae</taxon>
        <taxon>Anaerofilum</taxon>
    </lineage>
</organism>
<keyword evidence="2" id="KW-0732">Signal</keyword>
<accession>A0A923IEI6</accession>
<feature type="compositionally biased region" description="Polar residues" evidence="1">
    <location>
        <begin position="185"/>
        <end position="198"/>
    </location>
</feature>
<keyword evidence="5" id="KW-1185">Reference proteome</keyword>
<feature type="compositionally biased region" description="Low complexity" evidence="1">
    <location>
        <begin position="162"/>
        <end position="175"/>
    </location>
</feature>
<dbReference type="AlphaFoldDB" id="A0A923IEI6"/>
<proteinExistence type="predicted"/>
<dbReference type="InterPro" id="IPR032257">
    <property type="entry name" value="DUF4830"/>
</dbReference>
<reference evidence="4" key="1">
    <citation type="submission" date="2020-08" db="EMBL/GenBank/DDBJ databases">
        <title>Genome public.</title>
        <authorList>
            <person name="Liu C."/>
            <person name="Sun Q."/>
        </authorList>
    </citation>
    <scope>NUCLEOTIDE SEQUENCE</scope>
    <source>
        <strain evidence="4">BX8</strain>
    </source>
</reference>
<gene>
    <name evidence="4" type="ORF">H8S23_06325</name>
</gene>
<dbReference type="EMBL" id="JACONZ010000002">
    <property type="protein sequence ID" value="MBC5581117.1"/>
    <property type="molecule type" value="Genomic_DNA"/>
</dbReference>
<dbReference type="Proteomes" id="UP000659630">
    <property type="component" value="Unassembled WGS sequence"/>
</dbReference>
<feature type="chain" id="PRO_5037962830" evidence="2">
    <location>
        <begin position="34"/>
        <end position="242"/>
    </location>
</feature>
<evidence type="ECO:0000256" key="1">
    <source>
        <dbReference type="SAM" id="MobiDB-lite"/>
    </source>
</evidence>
<protein>
    <submittedName>
        <fullName evidence="4">DUF4830 domain-containing protein</fullName>
    </submittedName>
</protein>
<dbReference type="RefSeq" id="WP_186887484.1">
    <property type="nucleotide sequence ID" value="NZ_JACONZ010000002.1"/>
</dbReference>
<evidence type="ECO:0000313" key="4">
    <source>
        <dbReference type="EMBL" id="MBC5581117.1"/>
    </source>
</evidence>
<evidence type="ECO:0000313" key="5">
    <source>
        <dbReference type="Proteomes" id="UP000659630"/>
    </source>
</evidence>
<comment type="caution">
    <text evidence="4">The sequence shown here is derived from an EMBL/GenBank/DDBJ whole genome shotgun (WGS) entry which is preliminary data.</text>
</comment>
<dbReference type="Pfam" id="PF16112">
    <property type="entry name" value="DUF4830"/>
    <property type="match status" value="1"/>
</dbReference>
<name>A0A923IEI6_9FIRM</name>
<feature type="signal peptide" evidence="2">
    <location>
        <begin position="1"/>
        <end position="33"/>
    </location>
</feature>
<evidence type="ECO:0000256" key="2">
    <source>
        <dbReference type="SAM" id="SignalP"/>
    </source>
</evidence>
<feature type="region of interest" description="Disordered" evidence="1">
    <location>
        <begin position="162"/>
        <end position="202"/>
    </location>
</feature>